<evidence type="ECO:0000256" key="1">
    <source>
        <dbReference type="ARBA" id="ARBA00004123"/>
    </source>
</evidence>
<dbReference type="PANTHER" id="PTHR37534">
    <property type="entry name" value="TRANSCRIPTIONAL ACTIVATOR PROTEIN UGA3"/>
    <property type="match status" value="1"/>
</dbReference>
<evidence type="ECO:0000256" key="3">
    <source>
        <dbReference type="SAM" id="MobiDB-lite"/>
    </source>
</evidence>
<dbReference type="InterPro" id="IPR021858">
    <property type="entry name" value="Fun_TF"/>
</dbReference>
<proteinExistence type="predicted"/>
<dbReference type="PROSITE" id="PS00463">
    <property type="entry name" value="ZN2_CY6_FUNGAL_1"/>
    <property type="match status" value="1"/>
</dbReference>
<protein>
    <recommendedName>
        <fullName evidence="4">Zn(2)-C6 fungal-type domain-containing protein</fullName>
    </recommendedName>
</protein>
<comment type="caution">
    <text evidence="5">The sequence shown here is derived from an EMBL/GenBank/DDBJ whole genome shotgun (WGS) entry which is preliminary data.</text>
</comment>
<dbReference type="InterPro" id="IPR001138">
    <property type="entry name" value="Zn2Cys6_DnaBD"/>
</dbReference>
<evidence type="ECO:0000313" key="6">
    <source>
        <dbReference type="Proteomes" id="UP001562354"/>
    </source>
</evidence>
<organism evidence="5 6">
    <name type="scientific">Neodothiora populina</name>
    <dbReference type="NCBI Taxonomy" id="2781224"/>
    <lineage>
        <taxon>Eukaryota</taxon>
        <taxon>Fungi</taxon>
        <taxon>Dikarya</taxon>
        <taxon>Ascomycota</taxon>
        <taxon>Pezizomycotina</taxon>
        <taxon>Dothideomycetes</taxon>
        <taxon>Dothideomycetidae</taxon>
        <taxon>Dothideales</taxon>
        <taxon>Dothioraceae</taxon>
        <taxon>Neodothiora</taxon>
    </lineage>
</organism>
<name>A0ABR3PAG2_9PEZI</name>
<comment type="subcellular location">
    <subcellularLocation>
        <location evidence="1">Nucleus</location>
    </subcellularLocation>
</comment>
<accession>A0ABR3PAG2</accession>
<feature type="region of interest" description="Disordered" evidence="3">
    <location>
        <begin position="84"/>
        <end position="103"/>
    </location>
</feature>
<dbReference type="Proteomes" id="UP001562354">
    <property type="component" value="Unassembled WGS sequence"/>
</dbReference>
<feature type="domain" description="Zn(2)-C6 fungal-type" evidence="4">
    <location>
        <begin position="14"/>
        <end position="42"/>
    </location>
</feature>
<dbReference type="EMBL" id="JBFMKM010000010">
    <property type="protein sequence ID" value="KAL1303076.1"/>
    <property type="molecule type" value="Genomic_DNA"/>
</dbReference>
<dbReference type="GeneID" id="95980219"/>
<dbReference type="SMART" id="SM00066">
    <property type="entry name" value="GAL4"/>
    <property type="match status" value="1"/>
</dbReference>
<keyword evidence="6" id="KW-1185">Reference proteome</keyword>
<reference evidence="5 6" key="1">
    <citation type="submission" date="2024-07" db="EMBL/GenBank/DDBJ databases">
        <title>Draft sequence of the Neodothiora populina.</title>
        <authorList>
            <person name="Drown D.D."/>
            <person name="Schuette U.S."/>
            <person name="Buechlein A.B."/>
            <person name="Rusch D.R."/>
            <person name="Winton L.W."/>
            <person name="Adams G.A."/>
        </authorList>
    </citation>
    <scope>NUCLEOTIDE SEQUENCE [LARGE SCALE GENOMIC DNA]</scope>
    <source>
        <strain evidence="5 6">CPC 39397</strain>
    </source>
</reference>
<evidence type="ECO:0000313" key="5">
    <source>
        <dbReference type="EMBL" id="KAL1303076.1"/>
    </source>
</evidence>
<gene>
    <name evidence="5" type="ORF">AAFC00_006520</name>
</gene>
<dbReference type="CDD" id="cd00067">
    <property type="entry name" value="GAL4"/>
    <property type="match status" value="1"/>
</dbReference>
<dbReference type="PROSITE" id="PS50048">
    <property type="entry name" value="ZN2_CY6_FUNGAL_2"/>
    <property type="match status" value="1"/>
</dbReference>
<dbReference type="Pfam" id="PF00172">
    <property type="entry name" value="Zn_clus"/>
    <property type="match status" value="1"/>
</dbReference>
<feature type="region of interest" description="Disordered" evidence="3">
    <location>
        <begin position="342"/>
        <end position="361"/>
    </location>
</feature>
<dbReference type="Gene3D" id="4.10.240.10">
    <property type="entry name" value="Zn(2)-C6 fungal-type DNA-binding domain"/>
    <property type="match status" value="1"/>
</dbReference>
<dbReference type="SUPFAM" id="SSF57701">
    <property type="entry name" value="Zn2/Cys6 DNA-binding domain"/>
    <property type="match status" value="1"/>
</dbReference>
<evidence type="ECO:0000259" key="4">
    <source>
        <dbReference type="PROSITE" id="PS50048"/>
    </source>
</evidence>
<evidence type="ECO:0000256" key="2">
    <source>
        <dbReference type="ARBA" id="ARBA00023242"/>
    </source>
</evidence>
<dbReference type="Pfam" id="PF11951">
    <property type="entry name" value="Fungal_trans_2"/>
    <property type="match status" value="1"/>
</dbReference>
<dbReference type="PANTHER" id="PTHR37534:SF26">
    <property type="entry name" value="TRANSCRIPTION FACTOR, PUTATIVE-RELATED"/>
    <property type="match status" value="1"/>
</dbReference>
<dbReference type="RefSeq" id="XP_069199351.1">
    <property type="nucleotide sequence ID" value="XM_069348338.1"/>
</dbReference>
<dbReference type="InterPro" id="IPR036864">
    <property type="entry name" value="Zn2-C6_fun-type_DNA-bd_sf"/>
</dbReference>
<keyword evidence="2" id="KW-0539">Nucleus</keyword>
<sequence length="624" mass="69961">MSQMRGTASRRSNACWTCKLRRKKCDEDQPACTACVQRTITCHGYNPEKPSWMDGGQNQKAELDRIQHIVKENKRRQRRIQLQQQRPLTKRRTSHVASQLRSEVSQNSTSDLVVAESCREMMLSHGITNVEIDDLENHVHGHNSAAPSQVSPVAGSIKSYTPVNNQTNASIATPDTSGSGCSQLPRSTSQLRFNNAREAELLMHYLDQVFALQFRFHQPSVSAGGRGWLLWLLTETQPLYHAALSLGALHQHALNDNANRHDILVELNEHHTRALQEVQRFLQHEYDSSNTDTGDRGKKRNLQVLACGVQFISFELFRGGINVWEPHLKYLATSLSLTQGNSEVMSDHTPSSSTPMNRNISSSESLMDTAEHFLTGAVLWFDIIACASTGKGPLMKNKHERLLVSGQVNLANIIGCHAWVAVLIGEIAQIHQEAQEHTLSTWELVERGNPIRQRLMTGIGALREEVEHAFSTLGRTQLMLNTTARTEAVHRAVTLAFAHATQVYLNSTVMGAFPYTQEMQTSVKQAANALQEMQNVCDIQDARSLVWPICIAGSMAHDPTLQSFFRKTIVDLGRGAHDFGNSVTVLRIMERCWLYWRERSPSSSRIGYSWLSAMEENGQRVLLV</sequence>